<accession>A0ABR2MRR9</accession>
<gene>
    <name evidence="1" type="ORF">KSP40_PGU010662</name>
</gene>
<organism evidence="1 2">
    <name type="scientific">Platanthera guangdongensis</name>
    <dbReference type="NCBI Taxonomy" id="2320717"/>
    <lineage>
        <taxon>Eukaryota</taxon>
        <taxon>Viridiplantae</taxon>
        <taxon>Streptophyta</taxon>
        <taxon>Embryophyta</taxon>
        <taxon>Tracheophyta</taxon>
        <taxon>Spermatophyta</taxon>
        <taxon>Magnoliopsida</taxon>
        <taxon>Liliopsida</taxon>
        <taxon>Asparagales</taxon>
        <taxon>Orchidaceae</taxon>
        <taxon>Orchidoideae</taxon>
        <taxon>Orchideae</taxon>
        <taxon>Orchidinae</taxon>
        <taxon>Platanthera</taxon>
    </lineage>
</organism>
<reference evidence="1 2" key="1">
    <citation type="journal article" date="2022" name="Nat. Plants">
        <title>Genomes of leafy and leafless Platanthera orchids illuminate the evolution of mycoheterotrophy.</title>
        <authorList>
            <person name="Li M.H."/>
            <person name="Liu K.W."/>
            <person name="Li Z."/>
            <person name="Lu H.C."/>
            <person name="Ye Q.L."/>
            <person name="Zhang D."/>
            <person name="Wang J.Y."/>
            <person name="Li Y.F."/>
            <person name="Zhong Z.M."/>
            <person name="Liu X."/>
            <person name="Yu X."/>
            <person name="Liu D.K."/>
            <person name="Tu X.D."/>
            <person name="Liu B."/>
            <person name="Hao Y."/>
            <person name="Liao X.Y."/>
            <person name="Jiang Y.T."/>
            <person name="Sun W.H."/>
            <person name="Chen J."/>
            <person name="Chen Y.Q."/>
            <person name="Ai Y."/>
            <person name="Zhai J.W."/>
            <person name="Wu S.S."/>
            <person name="Zhou Z."/>
            <person name="Hsiao Y.Y."/>
            <person name="Wu W.L."/>
            <person name="Chen Y.Y."/>
            <person name="Lin Y.F."/>
            <person name="Hsu J.L."/>
            <person name="Li C.Y."/>
            <person name="Wang Z.W."/>
            <person name="Zhao X."/>
            <person name="Zhong W.Y."/>
            <person name="Ma X.K."/>
            <person name="Ma L."/>
            <person name="Huang J."/>
            <person name="Chen G.Z."/>
            <person name="Huang M.Z."/>
            <person name="Huang L."/>
            <person name="Peng D.H."/>
            <person name="Luo Y.B."/>
            <person name="Zou S.Q."/>
            <person name="Chen S.P."/>
            <person name="Lan S."/>
            <person name="Tsai W.C."/>
            <person name="Van de Peer Y."/>
            <person name="Liu Z.J."/>
        </authorList>
    </citation>
    <scope>NUCLEOTIDE SEQUENCE [LARGE SCALE GENOMIC DNA]</scope>
    <source>
        <strain evidence="1">Lor288</strain>
    </source>
</reference>
<proteinExistence type="predicted"/>
<evidence type="ECO:0000313" key="2">
    <source>
        <dbReference type="Proteomes" id="UP001412067"/>
    </source>
</evidence>
<comment type="caution">
    <text evidence="1">The sequence shown here is derived from an EMBL/GenBank/DDBJ whole genome shotgun (WGS) entry which is preliminary data.</text>
</comment>
<evidence type="ECO:0000313" key="1">
    <source>
        <dbReference type="EMBL" id="KAK8966319.1"/>
    </source>
</evidence>
<sequence length="375" mass="41260">MNGIKENIKSLMAMEVGGLLYRETLPNLSLRFTTLQVLRRRWRFPPGFTVLPFMCLIQNQGIEELISNVVGAFQSIKVGQMLEGLIDVSCLRLKFIQSKATKSPFEANACNDDGICDDFCGLEKPQKSAVLSESSGLQQAMTLMLAGKPTPHHPTEVAFLPPILVGSCEKLFKVRNLTSFIGISMSTRWMRSSPKKAVQVLDITPHSLSLTSSSVLTSRNSEDVRGASAQRQNRANALPLGCRWSGIFRGRPSFPHWEMSSRWVKPSPAPPPMHGELCMSPGIVCAELESGSARAVTVLLFAAVGVVFYRQFYGSQSDKPPSHMLTSSISSLPPDDDLSFSMFFPNRRLSSTSFFKADTSLVIPWPVSSPTPLSK</sequence>
<name>A0ABR2MRR9_9ASPA</name>
<protein>
    <submittedName>
        <fullName evidence="1">Uncharacterized protein</fullName>
    </submittedName>
</protein>
<dbReference type="Proteomes" id="UP001412067">
    <property type="component" value="Unassembled WGS sequence"/>
</dbReference>
<keyword evidence="2" id="KW-1185">Reference proteome</keyword>
<dbReference type="EMBL" id="JBBWWR010000005">
    <property type="protein sequence ID" value="KAK8966319.1"/>
    <property type="molecule type" value="Genomic_DNA"/>
</dbReference>